<evidence type="ECO:0000256" key="3">
    <source>
        <dbReference type="ARBA" id="ARBA00022603"/>
    </source>
</evidence>
<feature type="binding site" evidence="7">
    <location>
        <position position="62"/>
    </location>
    <ligand>
        <name>S-adenosyl-L-methionine</name>
        <dbReference type="ChEBI" id="CHEBI:59789"/>
    </ligand>
</feature>
<keyword evidence="4 8" id="KW-0808">Transferase</keyword>
<dbReference type="GO" id="GO:0006298">
    <property type="term" value="P:mismatch repair"/>
    <property type="evidence" value="ECO:0007669"/>
    <property type="project" value="TreeGrafter"/>
</dbReference>
<dbReference type="GO" id="GO:1904047">
    <property type="term" value="F:S-adenosyl-L-methionine binding"/>
    <property type="evidence" value="ECO:0007669"/>
    <property type="project" value="TreeGrafter"/>
</dbReference>
<dbReference type="GO" id="GO:0009307">
    <property type="term" value="P:DNA restriction-modification system"/>
    <property type="evidence" value="ECO:0007669"/>
    <property type="project" value="InterPro"/>
</dbReference>
<dbReference type="Proteomes" id="UP001211566">
    <property type="component" value="Unassembled WGS sequence"/>
</dbReference>
<dbReference type="Gene3D" id="1.10.1020.10">
    <property type="entry name" value="Adenine-specific Methyltransferase, Domain 2"/>
    <property type="match status" value="1"/>
</dbReference>
<evidence type="ECO:0000256" key="8">
    <source>
        <dbReference type="RuleBase" id="RU361257"/>
    </source>
</evidence>
<proteinExistence type="inferred from homology"/>
<dbReference type="EMBL" id="JAKHEY010000008">
    <property type="protein sequence ID" value="MCZ9678604.1"/>
    <property type="molecule type" value="Genomic_DNA"/>
</dbReference>
<reference evidence="9 11" key="2">
    <citation type="submission" date="2022-01" db="EMBL/GenBank/DDBJ databases">
        <title>VMRC isolate genome collection.</title>
        <authorList>
            <person name="France M."/>
            <person name="Rutt L."/>
            <person name="Humphrys M."/>
            <person name="Ravel J."/>
        </authorList>
    </citation>
    <scope>NUCLEOTIDE SEQUENCE [LARGE SCALE GENOMIC DNA]</scope>
    <source>
        <strain evidence="9 11">C0172B4</strain>
    </source>
</reference>
<comment type="caution">
    <text evidence="10">The sequence shown here is derived from an EMBL/GenBank/DDBJ whole genome shotgun (WGS) entry which is preliminary data.</text>
</comment>
<evidence type="ECO:0000256" key="5">
    <source>
        <dbReference type="ARBA" id="ARBA00022691"/>
    </source>
</evidence>
<evidence type="ECO:0000256" key="1">
    <source>
        <dbReference type="ARBA" id="ARBA00006594"/>
    </source>
</evidence>
<evidence type="ECO:0000256" key="2">
    <source>
        <dbReference type="ARBA" id="ARBA00011900"/>
    </source>
</evidence>
<dbReference type="NCBIfam" id="TIGR00571">
    <property type="entry name" value="dam"/>
    <property type="match status" value="1"/>
</dbReference>
<comment type="catalytic activity">
    <reaction evidence="6 8">
        <text>a 2'-deoxyadenosine in DNA + S-adenosyl-L-methionine = an N(6)-methyl-2'-deoxyadenosine in DNA + S-adenosyl-L-homocysteine + H(+)</text>
        <dbReference type="Rhea" id="RHEA:15197"/>
        <dbReference type="Rhea" id="RHEA-COMP:12418"/>
        <dbReference type="Rhea" id="RHEA-COMP:12419"/>
        <dbReference type="ChEBI" id="CHEBI:15378"/>
        <dbReference type="ChEBI" id="CHEBI:57856"/>
        <dbReference type="ChEBI" id="CHEBI:59789"/>
        <dbReference type="ChEBI" id="CHEBI:90615"/>
        <dbReference type="ChEBI" id="CHEBI:90616"/>
        <dbReference type="EC" id="2.1.1.72"/>
    </reaction>
</comment>
<evidence type="ECO:0000313" key="12">
    <source>
        <dbReference type="Proteomes" id="UP001211566"/>
    </source>
</evidence>
<dbReference type="Pfam" id="PF02086">
    <property type="entry name" value="MethyltransfD12"/>
    <property type="match status" value="1"/>
</dbReference>
<dbReference type="InterPro" id="IPR002052">
    <property type="entry name" value="DNA_methylase_N6_adenine_CS"/>
</dbReference>
<feature type="binding site" evidence="7">
    <location>
        <position position="21"/>
    </location>
    <ligand>
        <name>S-adenosyl-L-methionine</name>
        <dbReference type="ChEBI" id="CHEBI:59789"/>
    </ligand>
</feature>
<dbReference type="SUPFAM" id="SSF53335">
    <property type="entry name" value="S-adenosyl-L-methionine-dependent methyltransferases"/>
    <property type="match status" value="1"/>
</dbReference>
<dbReference type="InterPro" id="IPR012263">
    <property type="entry name" value="M_m6A_EcoRV"/>
</dbReference>
<dbReference type="PANTHER" id="PTHR30481">
    <property type="entry name" value="DNA ADENINE METHYLASE"/>
    <property type="match status" value="1"/>
</dbReference>
<dbReference type="GO" id="GO:0043565">
    <property type="term" value="F:sequence-specific DNA binding"/>
    <property type="evidence" value="ECO:0007669"/>
    <property type="project" value="TreeGrafter"/>
</dbReference>
<dbReference type="PROSITE" id="PS00092">
    <property type="entry name" value="N6_MTASE"/>
    <property type="match status" value="1"/>
</dbReference>
<dbReference type="AlphaFoldDB" id="A0AAW5WYE6"/>
<keyword evidence="5 8" id="KW-0949">S-adenosyl-L-methionine</keyword>
<organism evidence="10 12">
    <name type="scientific">Lactobacillus mulieris</name>
    <dbReference type="NCBI Taxonomy" id="2508708"/>
    <lineage>
        <taxon>Bacteria</taxon>
        <taxon>Bacillati</taxon>
        <taxon>Bacillota</taxon>
        <taxon>Bacilli</taxon>
        <taxon>Lactobacillales</taxon>
        <taxon>Lactobacillaceae</taxon>
        <taxon>Lactobacillus</taxon>
    </lineage>
</organism>
<evidence type="ECO:0000313" key="10">
    <source>
        <dbReference type="EMBL" id="MCZ9678604.1"/>
    </source>
</evidence>
<dbReference type="RefSeq" id="WP_269254905.1">
    <property type="nucleotide sequence ID" value="NZ_JAKHEY010000008.1"/>
</dbReference>
<keyword evidence="3 8" id="KW-0489">Methyltransferase</keyword>
<evidence type="ECO:0000256" key="4">
    <source>
        <dbReference type="ARBA" id="ARBA00022679"/>
    </source>
</evidence>
<dbReference type="GO" id="GO:0032259">
    <property type="term" value="P:methylation"/>
    <property type="evidence" value="ECO:0007669"/>
    <property type="project" value="UniProtKB-KW"/>
</dbReference>
<evidence type="ECO:0000256" key="7">
    <source>
        <dbReference type="PIRSR" id="PIRSR000398-1"/>
    </source>
</evidence>
<name>A0AAW5WYE6_9LACO</name>
<reference evidence="10" key="1">
    <citation type="submission" date="2022-01" db="EMBL/GenBank/DDBJ databases">
        <title>STING isolate genome collection.</title>
        <authorList>
            <person name="France M."/>
            <person name="Rutt L."/>
            <person name="Humphrys M."/>
            <person name="Ravel J."/>
        </authorList>
    </citation>
    <scope>NUCLEOTIDE SEQUENCE</scope>
    <source>
        <strain evidence="10">C0081E5</strain>
    </source>
</reference>
<dbReference type="Proteomes" id="UP001211420">
    <property type="component" value="Unassembled WGS sequence"/>
</dbReference>
<gene>
    <name evidence="9" type="ORF">L2772_06140</name>
    <name evidence="10" type="ORF">L2Z99_05835</name>
</gene>
<sequence>MFNTFTKTQDLKPFTKWVGGKRQLLTNLKDLLPKSFNNYYEPFIGGGALLFELAPKSAIINDYNDELINVYRTIKEAPTELIELLQKHQDNNSKDYYLDLRSVDRDGRIGKMTDAERAARTLYMLKVDFNGIYRVNSKGQFNVPYGRYKNPKIVDKENLITVHNYLKNNDVQIFNGDFENCLKSAKKDDLVYFDPPYIPLTETANFTSYTKTGFDIYDQERLRDVFFSLSKKGVKVMLSNSDTPTTRSLYEGANIHEVKATRMVNSNAKKRGKVGELIITSYEV</sequence>
<accession>A0AAW5WYE6</accession>
<comment type="similarity">
    <text evidence="1 8">Belongs to the N(4)/N(6)-methyltransferase family.</text>
</comment>
<dbReference type="PIRSF" id="PIRSF000398">
    <property type="entry name" value="M_m6A_EcoRV"/>
    <property type="match status" value="1"/>
</dbReference>
<dbReference type="InterPro" id="IPR023095">
    <property type="entry name" value="Ade_MeTrfase_dom_2"/>
</dbReference>
<dbReference type="PRINTS" id="PR00505">
    <property type="entry name" value="D12N6MTFRASE"/>
</dbReference>
<dbReference type="EMBL" id="JAKHPW010000007">
    <property type="protein sequence ID" value="MCZ3622450.1"/>
    <property type="molecule type" value="Genomic_DNA"/>
</dbReference>
<dbReference type="InterPro" id="IPR029063">
    <property type="entry name" value="SAM-dependent_MTases_sf"/>
</dbReference>
<dbReference type="GO" id="GO:0009007">
    <property type="term" value="F:site-specific DNA-methyltransferase (adenine-specific) activity"/>
    <property type="evidence" value="ECO:0007669"/>
    <property type="project" value="UniProtKB-UniRule"/>
</dbReference>
<evidence type="ECO:0000313" key="11">
    <source>
        <dbReference type="Proteomes" id="UP001211420"/>
    </source>
</evidence>
<keyword evidence="11" id="KW-1185">Reference proteome</keyword>
<feature type="binding site" evidence="7">
    <location>
        <position position="194"/>
    </location>
    <ligand>
        <name>S-adenosyl-L-methionine</name>
        <dbReference type="ChEBI" id="CHEBI:59789"/>
    </ligand>
</feature>
<dbReference type="InterPro" id="IPR012327">
    <property type="entry name" value="MeTrfase_D12"/>
</dbReference>
<dbReference type="PANTHER" id="PTHR30481:SF3">
    <property type="entry name" value="DNA ADENINE METHYLASE"/>
    <property type="match status" value="1"/>
</dbReference>
<protein>
    <recommendedName>
        <fullName evidence="2 8">Site-specific DNA-methyltransferase (adenine-specific)</fullName>
        <ecNumber evidence="2 8">2.1.1.72</ecNumber>
    </recommendedName>
</protein>
<dbReference type="EC" id="2.1.1.72" evidence="2 8"/>
<dbReference type="Gene3D" id="3.40.50.150">
    <property type="entry name" value="Vaccinia Virus protein VP39"/>
    <property type="match status" value="1"/>
</dbReference>
<evidence type="ECO:0000256" key="6">
    <source>
        <dbReference type="ARBA" id="ARBA00047942"/>
    </source>
</evidence>
<evidence type="ECO:0000313" key="9">
    <source>
        <dbReference type="EMBL" id="MCZ3622450.1"/>
    </source>
</evidence>
<feature type="binding site" evidence="7">
    <location>
        <position position="17"/>
    </location>
    <ligand>
        <name>S-adenosyl-L-methionine</name>
        <dbReference type="ChEBI" id="CHEBI:59789"/>
    </ligand>
</feature>